<dbReference type="VEuPathDB" id="TriTrypDB:TRSC58_02062"/>
<name>A0A061J5R1_TRYRA</name>
<dbReference type="EMBL" id="AUPL01002062">
    <property type="protein sequence ID" value="ESL10209.1"/>
    <property type="molecule type" value="Genomic_DNA"/>
</dbReference>
<reference evidence="3 4" key="1">
    <citation type="submission" date="2013-07" db="EMBL/GenBank/DDBJ databases">
        <authorList>
            <person name="Stoco P.H."/>
            <person name="Wagner G."/>
            <person name="Gerber A."/>
            <person name="Zaha A."/>
            <person name="Thompson C."/>
            <person name="Bartholomeu D.C."/>
            <person name="Luckemeyer D.D."/>
            <person name="Bahia D."/>
            <person name="Loreto E."/>
            <person name="Prestes E.B."/>
            <person name="Lima F.M."/>
            <person name="Rodrigues-Luiz G."/>
            <person name="Vallejo G.A."/>
            <person name="Filho J.F."/>
            <person name="Monteiro K.M."/>
            <person name="Tyler K.M."/>
            <person name="de Almeida L.G."/>
            <person name="Ortiz M.F."/>
            <person name="Siervo M.A."/>
            <person name="de Moraes M.H."/>
            <person name="Cunha O.L."/>
            <person name="Mendonca-Neto R."/>
            <person name="Silva R."/>
            <person name="Teixeira S.M."/>
            <person name="Murta S.M."/>
            <person name="Sincero T.C."/>
            <person name="Mendes T.A."/>
            <person name="Urmenyi T.P."/>
            <person name="Silva V.G."/>
            <person name="da Rocha W.D."/>
            <person name="Andersson B."/>
            <person name="Romanha A.J."/>
            <person name="Steindel M."/>
            <person name="de Vasconcelos A.T."/>
            <person name="Grisard E.C."/>
        </authorList>
    </citation>
    <scope>NUCLEOTIDE SEQUENCE [LARGE SCALE GENOMIC DNA]</scope>
    <source>
        <strain evidence="3 4">SC58</strain>
    </source>
</reference>
<feature type="transmembrane region" description="Helical" evidence="1">
    <location>
        <begin position="86"/>
        <end position="107"/>
    </location>
</feature>
<protein>
    <submittedName>
        <fullName evidence="3">Uncharacterized protein</fullName>
    </submittedName>
</protein>
<gene>
    <name evidence="3" type="ORF">TRSC58_02062</name>
</gene>
<feature type="transmembrane region" description="Helical" evidence="1">
    <location>
        <begin position="119"/>
        <end position="143"/>
    </location>
</feature>
<dbReference type="Proteomes" id="UP000031737">
    <property type="component" value="Unassembled WGS sequence"/>
</dbReference>
<dbReference type="InterPro" id="IPR033579">
    <property type="entry name" value="TMEM128"/>
</dbReference>
<keyword evidence="1" id="KW-1133">Transmembrane helix</keyword>
<comment type="caution">
    <text evidence="3">The sequence shown here is derived from an EMBL/GenBank/DDBJ whole genome shotgun (WGS) entry which is preliminary data.</text>
</comment>
<evidence type="ECO:0000256" key="2">
    <source>
        <dbReference type="SAM" id="SignalP"/>
    </source>
</evidence>
<keyword evidence="2" id="KW-0732">Signal</keyword>
<proteinExistence type="predicted"/>
<dbReference type="PANTHER" id="PTHR31134:SF1">
    <property type="entry name" value="TRANSMEMBRANE PROTEIN 128"/>
    <property type="match status" value="1"/>
</dbReference>
<sequence length="174" mass="20348">MLMRMILLFRWTPSFFLGICLSCREGSKRGIMAVMRNPHTSPQKQRDWRYYATKLLTILVLSCVVKASRLVEVMLRSRNIIQHVMWISYLCYTVFFALWIYTALFVQPRHPNWSETHKFLLHSATGAATAGGVFWNIAIWPVYHIWTIPLGIVVLVLFLDIVAVIPWPLQKLKR</sequence>
<feature type="signal peptide" evidence="2">
    <location>
        <begin position="1"/>
        <end position="22"/>
    </location>
</feature>
<dbReference type="PANTHER" id="PTHR31134">
    <property type="entry name" value="TRANSMEMBRANE PROTEIN 128"/>
    <property type="match status" value="1"/>
</dbReference>
<evidence type="ECO:0000313" key="3">
    <source>
        <dbReference type="EMBL" id="ESL10209.1"/>
    </source>
</evidence>
<keyword evidence="4" id="KW-1185">Reference proteome</keyword>
<dbReference type="OrthoDB" id="239126at2759"/>
<evidence type="ECO:0000256" key="1">
    <source>
        <dbReference type="SAM" id="Phobius"/>
    </source>
</evidence>
<keyword evidence="1" id="KW-0812">Transmembrane</keyword>
<dbReference type="AlphaFoldDB" id="A0A061J5R1"/>
<feature type="transmembrane region" description="Helical" evidence="1">
    <location>
        <begin position="150"/>
        <end position="169"/>
    </location>
</feature>
<feature type="chain" id="PRO_5001605200" evidence="2">
    <location>
        <begin position="23"/>
        <end position="174"/>
    </location>
</feature>
<evidence type="ECO:0000313" key="4">
    <source>
        <dbReference type="Proteomes" id="UP000031737"/>
    </source>
</evidence>
<organism evidence="3 4">
    <name type="scientific">Trypanosoma rangeli SC58</name>
    <dbReference type="NCBI Taxonomy" id="429131"/>
    <lineage>
        <taxon>Eukaryota</taxon>
        <taxon>Discoba</taxon>
        <taxon>Euglenozoa</taxon>
        <taxon>Kinetoplastea</taxon>
        <taxon>Metakinetoplastina</taxon>
        <taxon>Trypanosomatida</taxon>
        <taxon>Trypanosomatidae</taxon>
        <taxon>Trypanosoma</taxon>
        <taxon>Herpetosoma</taxon>
    </lineage>
</organism>
<keyword evidence="1" id="KW-0472">Membrane</keyword>
<dbReference type="Pfam" id="PF20479">
    <property type="entry name" value="TMEM128"/>
    <property type="match status" value="1"/>
</dbReference>
<accession>A0A061J5R1</accession>